<evidence type="ECO:0000313" key="2">
    <source>
        <dbReference type="Proteomes" id="UP001183202"/>
    </source>
</evidence>
<sequence>GDHPHVVEAAADEEVTDGVETADRGHMRLVAVSCAQVGDGNRPGLAENALTGSRAGRRLVPVKAHSMKDDVVDLRRARDRSAVLVAAYVGI</sequence>
<organism evidence="1 2">
    <name type="scientific">Pseudonocardia charpentierae</name>
    <dbReference type="NCBI Taxonomy" id="3075545"/>
    <lineage>
        <taxon>Bacteria</taxon>
        <taxon>Bacillati</taxon>
        <taxon>Actinomycetota</taxon>
        <taxon>Actinomycetes</taxon>
        <taxon>Pseudonocardiales</taxon>
        <taxon>Pseudonocardiaceae</taxon>
        <taxon>Pseudonocardia</taxon>
    </lineage>
</organism>
<keyword evidence="2" id="KW-1185">Reference proteome</keyword>
<name>A0ABU2NIK7_9PSEU</name>
<accession>A0ABU2NIK7</accession>
<dbReference type="EMBL" id="JAVREJ010000046">
    <property type="protein sequence ID" value="MDT0353805.1"/>
    <property type="molecule type" value="Genomic_DNA"/>
</dbReference>
<gene>
    <name evidence="1" type="ORF">RM445_30390</name>
</gene>
<protein>
    <submittedName>
        <fullName evidence="1">Uncharacterized protein</fullName>
    </submittedName>
</protein>
<dbReference type="RefSeq" id="WP_311560317.1">
    <property type="nucleotide sequence ID" value="NZ_JAVREJ010000046.1"/>
</dbReference>
<reference evidence="2" key="1">
    <citation type="submission" date="2023-07" db="EMBL/GenBank/DDBJ databases">
        <title>30 novel species of actinomycetes from the DSMZ collection.</title>
        <authorList>
            <person name="Nouioui I."/>
        </authorList>
    </citation>
    <scope>NUCLEOTIDE SEQUENCE [LARGE SCALE GENOMIC DNA]</scope>
    <source>
        <strain evidence="2">DSM 45834</strain>
    </source>
</reference>
<proteinExistence type="predicted"/>
<comment type="caution">
    <text evidence="1">The sequence shown here is derived from an EMBL/GenBank/DDBJ whole genome shotgun (WGS) entry which is preliminary data.</text>
</comment>
<evidence type="ECO:0000313" key="1">
    <source>
        <dbReference type="EMBL" id="MDT0353805.1"/>
    </source>
</evidence>
<dbReference type="Proteomes" id="UP001183202">
    <property type="component" value="Unassembled WGS sequence"/>
</dbReference>
<feature type="non-terminal residue" evidence="1">
    <location>
        <position position="1"/>
    </location>
</feature>